<dbReference type="GO" id="GO:0016020">
    <property type="term" value="C:membrane"/>
    <property type="evidence" value="ECO:0007669"/>
    <property type="project" value="UniProtKB-SubCell"/>
</dbReference>
<comment type="subcellular location">
    <subcellularLocation>
        <location evidence="1">Membrane</location>
        <topology evidence="1">Single-pass type II membrane protein</topology>
    </subcellularLocation>
</comment>
<evidence type="ECO:0000313" key="15">
    <source>
        <dbReference type="Proteomes" id="UP000554482"/>
    </source>
</evidence>
<evidence type="ECO:0000256" key="12">
    <source>
        <dbReference type="ARBA" id="ARBA00023277"/>
    </source>
</evidence>
<name>A0A7J6W2D5_THATH</name>
<dbReference type="PANTHER" id="PTHR31741">
    <property type="entry name" value="OS02G0726500 PROTEIN-RELATED"/>
    <property type="match status" value="1"/>
</dbReference>
<evidence type="ECO:0000256" key="9">
    <source>
        <dbReference type="ARBA" id="ARBA00023136"/>
    </source>
</evidence>
<feature type="non-terminal residue" evidence="14">
    <location>
        <position position="69"/>
    </location>
</feature>
<evidence type="ECO:0000256" key="10">
    <source>
        <dbReference type="ARBA" id="ARBA00023180"/>
    </source>
</evidence>
<dbReference type="EMBL" id="JABWDY010023200">
    <property type="protein sequence ID" value="KAF5191117.1"/>
    <property type="molecule type" value="Genomic_DNA"/>
</dbReference>
<dbReference type="GO" id="GO:0016757">
    <property type="term" value="F:glycosyltransferase activity"/>
    <property type="evidence" value="ECO:0007669"/>
    <property type="project" value="UniProtKB-KW"/>
</dbReference>
<evidence type="ECO:0000256" key="2">
    <source>
        <dbReference type="ARBA" id="ARBA00004881"/>
    </source>
</evidence>
<keyword evidence="8" id="KW-1133">Transmembrane helix</keyword>
<keyword evidence="11" id="KW-0294">Fucose metabolism</keyword>
<evidence type="ECO:0000256" key="6">
    <source>
        <dbReference type="ARBA" id="ARBA00022692"/>
    </source>
</evidence>
<dbReference type="GO" id="GO:0005737">
    <property type="term" value="C:cytoplasm"/>
    <property type="evidence" value="ECO:0007669"/>
    <property type="project" value="TreeGrafter"/>
</dbReference>
<evidence type="ECO:0000256" key="8">
    <source>
        <dbReference type="ARBA" id="ARBA00022989"/>
    </source>
</evidence>
<evidence type="ECO:0000256" key="13">
    <source>
        <dbReference type="ARBA" id="ARBA00030350"/>
    </source>
</evidence>
<dbReference type="OrthoDB" id="1714265at2759"/>
<keyword evidence="10" id="KW-0325">Glycoprotein</keyword>
<keyword evidence="12" id="KW-0119">Carbohydrate metabolism</keyword>
<keyword evidence="5 14" id="KW-0808">Transferase</keyword>
<dbReference type="PANTHER" id="PTHR31741:SF4">
    <property type="entry name" value="O-FUCOSYLTRANSFERASE 28"/>
    <property type="match status" value="1"/>
</dbReference>
<keyword evidence="9" id="KW-0472">Membrane</keyword>
<keyword evidence="4 14" id="KW-0328">Glycosyltransferase</keyword>
<comment type="pathway">
    <text evidence="2">Glycan metabolism.</text>
</comment>
<evidence type="ECO:0000256" key="7">
    <source>
        <dbReference type="ARBA" id="ARBA00022968"/>
    </source>
</evidence>
<keyword evidence="15" id="KW-1185">Reference proteome</keyword>
<comment type="similarity">
    <text evidence="3">Belongs to the glycosyltransferase GT106 family.</text>
</comment>
<organism evidence="14 15">
    <name type="scientific">Thalictrum thalictroides</name>
    <name type="common">Rue-anemone</name>
    <name type="synonym">Anemone thalictroides</name>
    <dbReference type="NCBI Taxonomy" id="46969"/>
    <lineage>
        <taxon>Eukaryota</taxon>
        <taxon>Viridiplantae</taxon>
        <taxon>Streptophyta</taxon>
        <taxon>Embryophyta</taxon>
        <taxon>Tracheophyta</taxon>
        <taxon>Spermatophyta</taxon>
        <taxon>Magnoliopsida</taxon>
        <taxon>Ranunculales</taxon>
        <taxon>Ranunculaceae</taxon>
        <taxon>Thalictroideae</taxon>
        <taxon>Thalictrum</taxon>
    </lineage>
</organism>
<accession>A0A7J6W2D5</accession>
<evidence type="ECO:0000256" key="5">
    <source>
        <dbReference type="ARBA" id="ARBA00022679"/>
    </source>
</evidence>
<evidence type="ECO:0000256" key="4">
    <source>
        <dbReference type="ARBA" id="ARBA00022676"/>
    </source>
</evidence>
<dbReference type="Pfam" id="PF10250">
    <property type="entry name" value="O-FucT"/>
    <property type="match status" value="1"/>
</dbReference>
<evidence type="ECO:0000256" key="1">
    <source>
        <dbReference type="ARBA" id="ARBA00004606"/>
    </source>
</evidence>
<gene>
    <name evidence="14" type="ORF">FRX31_019296</name>
</gene>
<sequence>SKPRKPCTNGYILVHASGGLNQMRTGICDMVAIAKIMNATLVLPSLDHQSFWTNPSDFKDIFYWKHFIE</sequence>
<reference evidence="14 15" key="1">
    <citation type="submission" date="2020-06" db="EMBL/GenBank/DDBJ databases">
        <title>Transcriptomic and genomic resources for Thalictrum thalictroides and T. hernandezii: Facilitating candidate gene discovery in an emerging model plant lineage.</title>
        <authorList>
            <person name="Arias T."/>
            <person name="Riano-Pachon D.M."/>
            <person name="Di Stilio V.S."/>
        </authorList>
    </citation>
    <scope>NUCLEOTIDE SEQUENCE [LARGE SCALE GENOMIC DNA]</scope>
    <source>
        <strain evidence="15">cv. WT478/WT964</strain>
        <tissue evidence="14">Leaves</tissue>
    </source>
</reference>
<evidence type="ECO:0000256" key="3">
    <source>
        <dbReference type="ARBA" id="ARBA00007737"/>
    </source>
</evidence>
<evidence type="ECO:0000313" key="14">
    <source>
        <dbReference type="EMBL" id="KAF5191117.1"/>
    </source>
</evidence>
<keyword evidence="7" id="KW-0735">Signal-anchor</keyword>
<dbReference type="InterPro" id="IPR019378">
    <property type="entry name" value="GDP-Fuc_O-FucTrfase"/>
</dbReference>
<dbReference type="GO" id="GO:0006004">
    <property type="term" value="P:fucose metabolic process"/>
    <property type="evidence" value="ECO:0007669"/>
    <property type="project" value="UniProtKB-KW"/>
</dbReference>
<dbReference type="Proteomes" id="UP000554482">
    <property type="component" value="Unassembled WGS sequence"/>
</dbReference>
<evidence type="ECO:0000256" key="11">
    <source>
        <dbReference type="ARBA" id="ARBA00023253"/>
    </source>
</evidence>
<keyword evidence="6" id="KW-0812">Transmembrane</keyword>
<comment type="caution">
    <text evidence="14">The sequence shown here is derived from an EMBL/GenBank/DDBJ whole genome shotgun (WGS) entry which is preliminary data.</text>
</comment>
<proteinExistence type="inferred from homology"/>
<protein>
    <recommendedName>
        <fullName evidence="13">O-fucosyltransferase family protein</fullName>
    </recommendedName>
</protein>
<feature type="non-terminal residue" evidence="14">
    <location>
        <position position="1"/>
    </location>
</feature>
<dbReference type="AlphaFoldDB" id="A0A7J6W2D5"/>